<dbReference type="Pfam" id="PF05701">
    <property type="entry name" value="WEMBL"/>
    <property type="match status" value="1"/>
</dbReference>
<feature type="compositionally biased region" description="Basic and acidic residues" evidence="4">
    <location>
        <begin position="472"/>
        <end position="503"/>
    </location>
</feature>
<reference evidence="6" key="2">
    <citation type="submission" date="2025-08" db="UniProtKB">
        <authorList>
            <consortium name="RefSeq"/>
        </authorList>
    </citation>
    <scope>IDENTIFICATION</scope>
</reference>
<evidence type="ECO:0000256" key="1">
    <source>
        <dbReference type="ARBA" id="ARBA00005485"/>
    </source>
</evidence>
<sequence>MNNNKTEDVIIEAQKNKMFGFSIRTGKQNASGSPSSKTGSPSSVGSPKTAGSAGSPKAEVGEIDTRAPFQSVRAAVSLFGDTGSSPQAKPTIKRSKTIEERVLEKESRLHLALRELDGFKEQIRSTETTKTHALRDLEKAKRTLQELTGKLETLCETKQAAIEATETAKARAIELEEQKSNKPPVGTDAWKQNVEAEREQYRTSSGELNSAKQELTNLRQDFDAALTAKLAAFQEAADAQHNAAINRERLGKLSKEVTTLRETLGQVKVASLQAQDEHEKLIQDKEVHLQSLKTAKEEAEEKIRALKEDPDSQLVTENLVEKLEVTNEAIHVLQEQLNKVRALDLDAYNKANEELNATKNTLKEIVAEESSLRGIVESLKQEAERVKGELNELNKKAEETESLVEKLKLELENSKKELETSISAKTQAEGDSNDLPSRIQQLTSEANQYTKEANEMKKNTELLKQDAQSAHETTKETEEKLKIALKEAEEAKAAEKLADEKIHNQSRNNKTDNSTDDNNDEKHSSSESSNGKIRLSIEEYEALKRKVEGIKNDADIKVATVMAQVETINANEKQANEKLEGLLKEKEDIKIATQEALKTTEMAEAAKLVVEGELQKWRIKEQEEEEVEIGESSNGNVEET</sequence>
<evidence type="ECO:0000313" key="6">
    <source>
        <dbReference type="RefSeq" id="XP_015073105.2"/>
    </source>
</evidence>
<keyword evidence="2 3" id="KW-0175">Coiled coil</keyword>
<accession>A0ABM1GM33</accession>
<name>A0ABM1GM33_SOLPN</name>
<feature type="region of interest" description="Disordered" evidence="4">
    <location>
        <begin position="621"/>
        <end position="640"/>
    </location>
</feature>
<reference evidence="5" key="1">
    <citation type="journal article" date="2014" name="Nat. Genet.">
        <title>The genome of the stress-tolerant wild tomato species Solanum pennellii.</title>
        <authorList>
            <person name="Bolger A."/>
            <person name="Scossa F."/>
            <person name="Bolger M.E."/>
            <person name="Lanz C."/>
            <person name="Maumus F."/>
            <person name="Tohge T."/>
            <person name="Quesneville H."/>
            <person name="Alseekh S."/>
            <person name="Sorensen I."/>
            <person name="Lichtenstein G."/>
            <person name="Fich E.A."/>
            <person name="Conte M."/>
            <person name="Keller H."/>
            <person name="Schneeberger K."/>
            <person name="Schwacke R."/>
            <person name="Ofner I."/>
            <person name="Vrebalov J."/>
            <person name="Xu Y."/>
            <person name="Osorio S."/>
            <person name="Aflitos S.A."/>
            <person name="Schijlen E."/>
            <person name="Jimenez-Gomez J.M."/>
            <person name="Ryngajllo M."/>
            <person name="Kimura S."/>
            <person name="Kumar R."/>
            <person name="Koenig D."/>
            <person name="Headland L.R."/>
            <person name="Maloof J.N."/>
            <person name="Sinha N."/>
            <person name="van Ham R.C."/>
            <person name="Lankhorst R.K."/>
            <person name="Mao L."/>
            <person name="Vogel A."/>
            <person name="Arsova B."/>
            <person name="Panstruga R."/>
            <person name="Fei Z."/>
            <person name="Rose J.K."/>
            <person name="Zamir D."/>
            <person name="Carrari F."/>
            <person name="Giovannoni J.J."/>
            <person name="Weigel D."/>
            <person name="Usadel B."/>
            <person name="Fernie A.R."/>
        </authorList>
    </citation>
    <scope>NUCLEOTIDE SEQUENCE [LARGE SCALE GENOMIC DNA]</scope>
    <source>
        <strain evidence="5">cv. LA0716</strain>
    </source>
</reference>
<evidence type="ECO:0000313" key="5">
    <source>
        <dbReference type="Proteomes" id="UP000694930"/>
    </source>
</evidence>
<dbReference type="PANTHER" id="PTHR32054">
    <property type="entry name" value="HEAVY CHAIN, PUTATIVE, EXPRESSED-RELATED-RELATED"/>
    <property type="match status" value="1"/>
</dbReference>
<feature type="coiled-coil region" evidence="3">
    <location>
        <begin position="130"/>
        <end position="228"/>
    </location>
</feature>
<feature type="region of interest" description="Disordered" evidence="4">
    <location>
        <begin position="21"/>
        <end position="66"/>
    </location>
</feature>
<feature type="compositionally biased region" description="Low complexity" evidence="4">
    <location>
        <begin position="31"/>
        <end position="49"/>
    </location>
</feature>
<evidence type="ECO:0000256" key="3">
    <source>
        <dbReference type="SAM" id="Coils"/>
    </source>
</evidence>
<evidence type="ECO:0000256" key="4">
    <source>
        <dbReference type="SAM" id="MobiDB-lite"/>
    </source>
</evidence>
<dbReference type="RefSeq" id="XP_015073105.2">
    <property type="nucleotide sequence ID" value="XM_015217619.2"/>
</dbReference>
<dbReference type="InterPro" id="IPR008545">
    <property type="entry name" value="Web"/>
</dbReference>
<comment type="similarity">
    <text evidence="1">Belongs to the WEB family.</text>
</comment>
<gene>
    <name evidence="6" type="primary">LOC107017376</name>
</gene>
<feature type="region of interest" description="Disordered" evidence="4">
    <location>
        <begin position="466"/>
        <end position="534"/>
    </location>
</feature>
<dbReference type="Proteomes" id="UP000694930">
    <property type="component" value="Chromosome 4"/>
</dbReference>
<keyword evidence="5" id="KW-1185">Reference proteome</keyword>
<evidence type="ECO:0000256" key="2">
    <source>
        <dbReference type="ARBA" id="ARBA00023054"/>
    </source>
</evidence>
<organism evidence="5 6">
    <name type="scientific">Solanum pennellii</name>
    <name type="common">Tomato</name>
    <name type="synonym">Lycopersicon pennellii</name>
    <dbReference type="NCBI Taxonomy" id="28526"/>
    <lineage>
        <taxon>Eukaryota</taxon>
        <taxon>Viridiplantae</taxon>
        <taxon>Streptophyta</taxon>
        <taxon>Embryophyta</taxon>
        <taxon>Tracheophyta</taxon>
        <taxon>Spermatophyta</taxon>
        <taxon>Magnoliopsida</taxon>
        <taxon>eudicotyledons</taxon>
        <taxon>Gunneridae</taxon>
        <taxon>Pentapetalae</taxon>
        <taxon>asterids</taxon>
        <taxon>lamiids</taxon>
        <taxon>Solanales</taxon>
        <taxon>Solanaceae</taxon>
        <taxon>Solanoideae</taxon>
        <taxon>Solaneae</taxon>
        <taxon>Solanum</taxon>
        <taxon>Solanum subgen. Lycopersicon</taxon>
    </lineage>
</organism>
<protein>
    <submittedName>
        <fullName evidence="6">WEB family protein At1g12150-like</fullName>
    </submittedName>
</protein>
<dbReference type="PANTHER" id="PTHR32054:SF3">
    <property type="entry name" value="HEAVY CHAIN, PUTATIVE, EXPRESSED-RELATED"/>
    <property type="match status" value="1"/>
</dbReference>
<dbReference type="GeneID" id="107017376"/>
<proteinExistence type="inferred from homology"/>